<dbReference type="RefSeq" id="WP_188175760.1">
    <property type="nucleotide sequence ID" value="NZ_JACVVD010000006.1"/>
</dbReference>
<organism evidence="2 3">
    <name type="scientific">Paenibacillus sedimenti</name>
    <dbReference type="NCBI Taxonomy" id="2770274"/>
    <lineage>
        <taxon>Bacteria</taxon>
        <taxon>Bacillati</taxon>
        <taxon>Bacillota</taxon>
        <taxon>Bacilli</taxon>
        <taxon>Bacillales</taxon>
        <taxon>Paenibacillaceae</taxon>
        <taxon>Paenibacillus</taxon>
    </lineage>
</organism>
<gene>
    <name evidence="2" type="ORF">ICC18_17735</name>
</gene>
<dbReference type="EMBL" id="JACVVD010000006">
    <property type="protein sequence ID" value="MBD0381960.1"/>
    <property type="molecule type" value="Genomic_DNA"/>
</dbReference>
<evidence type="ECO:0000313" key="2">
    <source>
        <dbReference type="EMBL" id="MBD0381960.1"/>
    </source>
</evidence>
<comment type="caution">
    <text evidence="2">The sequence shown here is derived from an EMBL/GenBank/DDBJ whole genome shotgun (WGS) entry which is preliminary data.</text>
</comment>
<dbReference type="InterPro" id="IPR011083">
    <property type="entry name" value="Phage_tail_collar_dom"/>
</dbReference>
<protein>
    <submittedName>
        <fullName evidence="2">Phage tail protein</fullName>
    </submittedName>
</protein>
<sequence length="172" mass="18264">MSNPYVGEIRMFAGNFAPQGWAFCHGQLLAIAENDALFSLIGTTYGGNGQTTFALPDLRGRVPVHMGRSPHSGNTYTLGQEGGVETVTLILQQMPAHSHPVRAHSENGMGGNPKDGVWASSSLQPYSTDTPDGAMNAQAITSTGGNQPHDNMMPYVCVSYIISLYGILPSPN</sequence>
<dbReference type="Pfam" id="PF07484">
    <property type="entry name" value="Collar"/>
    <property type="match status" value="1"/>
</dbReference>
<dbReference type="Gene3D" id="3.90.1340.10">
    <property type="entry name" value="Phage tail collar domain"/>
    <property type="match status" value="1"/>
</dbReference>
<proteinExistence type="predicted"/>
<accession>A0A926KQA8</accession>
<keyword evidence="3" id="KW-1185">Reference proteome</keyword>
<evidence type="ECO:0000313" key="3">
    <source>
        <dbReference type="Proteomes" id="UP000650466"/>
    </source>
</evidence>
<reference evidence="2" key="1">
    <citation type="submission" date="2020-09" db="EMBL/GenBank/DDBJ databases">
        <title>Draft Genome Sequence of Paenibacillus sp. WST5.</title>
        <authorList>
            <person name="Bao Z."/>
        </authorList>
    </citation>
    <scope>NUCLEOTIDE SEQUENCE</scope>
    <source>
        <strain evidence="2">WST5</strain>
    </source>
</reference>
<dbReference type="SUPFAM" id="SSF88874">
    <property type="entry name" value="Receptor-binding domain of short tail fibre protein gp12"/>
    <property type="match status" value="1"/>
</dbReference>
<dbReference type="Proteomes" id="UP000650466">
    <property type="component" value="Unassembled WGS sequence"/>
</dbReference>
<evidence type="ECO:0000259" key="1">
    <source>
        <dbReference type="Pfam" id="PF07484"/>
    </source>
</evidence>
<name>A0A926KQA8_9BACL</name>
<dbReference type="AlphaFoldDB" id="A0A926KQA8"/>
<feature type="domain" description="Phage tail collar" evidence="1">
    <location>
        <begin position="7"/>
        <end position="63"/>
    </location>
</feature>
<dbReference type="InterPro" id="IPR037053">
    <property type="entry name" value="Phage_tail_collar_dom_sf"/>
</dbReference>